<gene>
    <name evidence="3" type="ORF">F4U95_14965</name>
    <name evidence="2" type="ORF">F4U96_14840</name>
</gene>
<dbReference type="SUPFAM" id="SSF52206">
    <property type="entry name" value="Hypothetical protein MTH538"/>
    <property type="match status" value="1"/>
</dbReference>
<proteinExistence type="predicted"/>
<evidence type="ECO:0000313" key="4">
    <source>
        <dbReference type="Proteomes" id="UP000325933"/>
    </source>
</evidence>
<evidence type="ECO:0000313" key="2">
    <source>
        <dbReference type="EMBL" id="KAA9014936.1"/>
    </source>
</evidence>
<evidence type="ECO:0000313" key="5">
    <source>
        <dbReference type="Proteomes" id="UP000326364"/>
    </source>
</evidence>
<organism evidence="3 4">
    <name type="scientific">Sphingobium limneticum</name>
    <dbReference type="NCBI Taxonomy" id="1007511"/>
    <lineage>
        <taxon>Bacteria</taxon>
        <taxon>Pseudomonadati</taxon>
        <taxon>Pseudomonadota</taxon>
        <taxon>Alphaproteobacteria</taxon>
        <taxon>Sphingomonadales</taxon>
        <taxon>Sphingomonadaceae</taxon>
        <taxon>Sphingobium</taxon>
    </lineage>
</organism>
<protein>
    <submittedName>
        <fullName evidence="3">Nuclease</fullName>
    </submittedName>
</protein>
<evidence type="ECO:0000313" key="3">
    <source>
        <dbReference type="EMBL" id="KAA9027861.1"/>
    </source>
</evidence>
<name>A0A5J5I0F1_9SPHN</name>
<accession>A0A5J5I0F1</accession>
<evidence type="ECO:0000259" key="1">
    <source>
        <dbReference type="Pfam" id="PF08937"/>
    </source>
</evidence>
<dbReference type="Pfam" id="PF08937">
    <property type="entry name" value="ThsB_TIR"/>
    <property type="match status" value="1"/>
</dbReference>
<dbReference type="InterPro" id="IPR015032">
    <property type="entry name" value="ThsB__TIR-like_domain"/>
</dbReference>
<dbReference type="InterPro" id="IPR036490">
    <property type="entry name" value="ThsB_TIR-like_sf"/>
</dbReference>
<sequence length="143" mass="16004">MSTHQIHVFISHSWAYSGHYATLSNWIFEQTWRVGQASLDLRNFSVPSSDPILNANTDKALREAIHRQICRSHVIVIPTGMYTHYSKWIGKEIDGAGIYGKPILAVDLRGAQRTASVVGQAASKCVAWNSKSVVGGIWDLYYR</sequence>
<comment type="caution">
    <text evidence="3">The sequence shown here is derived from an EMBL/GenBank/DDBJ whole genome shotgun (WGS) entry which is preliminary data.</text>
</comment>
<feature type="domain" description="Thoeris protein ThsB TIR-like" evidence="1">
    <location>
        <begin position="9"/>
        <end position="112"/>
    </location>
</feature>
<dbReference type="RefSeq" id="WP_120251159.1">
    <property type="nucleotide sequence ID" value="NZ_JBNNIY010000010.1"/>
</dbReference>
<dbReference type="Proteomes" id="UP000326364">
    <property type="component" value="Unassembled WGS sequence"/>
</dbReference>
<keyword evidence="5" id="KW-1185">Reference proteome</keyword>
<dbReference type="AlphaFoldDB" id="A0A5J5I0F1"/>
<reference evidence="4 5" key="1">
    <citation type="submission" date="2019-09" db="EMBL/GenBank/DDBJ databases">
        <authorList>
            <person name="Feng G."/>
        </authorList>
    </citation>
    <scope>NUCLEOTIDE SEQUENCE [LARGE SCALE GENOMIC DNA]</scope>
    <source>
        <strain evidence="3 4">KACC 19283</strain>
        <strain evidence="2 5">KACC 19284</strain>
    </source>
</reference>
<dbReference type="EMBL" id="VYQA01000011">
    <property type="protein sequence ID" value="KAA9027861.1"/>
    <property type="molecule type" value="Genomic_DNA"/>
</dbReference>
<dbReference type="EMBL" id="VYQB01000011">
    <property type="protein sequence ID" value="KAA9014936.1"/>
    <property type="molecule type" value="Genomic_DNA"/>
</dbReference>
<dbReference type="Proteomes" id="UP000325933">
    <property type="component" value="Unassembled WGS sequence"/>
</dbReference>
<dbReference type="Gene3D" id="3.40.50.9200">
    <property type="entry name" value="Hypothetical protein MTH538"/>
    <property type="match status" value="1"/>
</dbReference>